<protein>
    <submittedName>
        <fullName evidence="2">Uncharacterized protein</fullName>
    </submittedName>
</protein>
<name>A0A814KT74_9BILA</name>
<sequence>MLRATNGDPEEEKELLSDCSDSESESGSSSTSDTESVKGFLVSSDESNDKHTSFILYITSSSDSKTYQLDSTDNEEDSDDLNSVKDKMENLNILSVKN</sequence>
<dbReference type="EMBL" id="CAJNOC010005584">
    <property type="protein sequence ID" value="CAF1056326.1"/>
    <property type="molecule type" value="Genomic_DNA"/>
</dbReference>
<dbReference type="Proteomes" id="UP000663879">
    <property type="component" value="Unassembled WGS sequence"/>
</dbReference>
<accession>A0A814KT74</accession>
<feature type="region of interest" description="Disordered" evidence="1">
    <location>
        <begin position="1"/>
        <end position="45"/>
    </location>
</feature>
<organism evidence="2 3">
    <name type="scientific">Brachionus calyciflorus</name>
    <dbReference type="NCBI Taxonomy" id="104777"/>
    <lineage>
        <taxon>Eukaryota</taxon>
        <taxon>Metazoa</taxon>
        <taxon>Spiralia</taxon>
        <taxon>Gnathifera</taxon>
        <taxon>Rotifera</taxon>
        <taxon>Eurotatoria</taxon>
        <taxon>Monogononta</taxon>
        <taxon>Pseudotrocha</taxon>
        <taxon>Ploima</taxon>
        <taxon>Brachionidae</taxon>
        <taxon>Brachionus</taxon>
    </lineage>
</organism>
<dbReference type="AlphaFoldDB" id="A0A814KT74"/>
<feature type="compositionally biased region" description="Low complexity" evidence="1">
    <location>
        <begin position="25"/>
        <end position="34"/>
    </location>
</feature>
<keyword evidence="3" id="KW-1185">Reference proteome</keyword>
<gene>
    <name evidence="2" type="ORF">OXX778_LOCUS19070</name>
</gene>
<comment type="caution">
    <text evidence="2">The sequence shown here is derived from an EMBL/GenBank/DDBJ whole genome shotgun (WGS) entry which is preliminary data.</text>
</comment>
<feature type="non-terminal residue" evidence="2">
    <location>
        <position position="1"/>
    </location>
</feature>
<evidence type="ECO:0000256" key="1">
    <source>
        <dbReference type="SAM" id="MobiDB-lite"/>
    </source>
</evidence>
<reference evidence="2" key="1">
    <citation type="submission" date="2021-02" db="EMBL/GenBank/DDBJ databases">
        <authorList>
            <person name="Nowell W R."/>
        </authorList>
    </citation>
    <scope>NUCLEOTIDE SEQUENCE</scope>
    <source>
        <strain evidence="2">Ploen Becks lab</strain>
    </source>
</reference>
<feature type="region of interest" description="Disordered" evidence="1">
    <location>
        <begin position="65"/>
        <end position="86"/>
    </location>
</feature>
<proteinExistence type="predicted"/>
<evidence type="ECO:0000313" key="2">
    <source>
        <dbReference type="EMBL" id="CAF1056326.1"/>
    </source>
</evidence>
<evidence type="ECO:0000313" key="3">
    <source>
        <dbReference type="Proteomes" id="UP000663879"/>
    </source>
</evidence>